<keyword evidence="1" id="KW-0472">Membrane</keyword>
<dbReference type="EMBL" id="ACOU01000007">
    <property type="protein sequence ID" value="EKX72500.1"/>
    <property type="molecule type" value="Genomic_DNA"/>
</dbReference>
<dbReference type="Proteomes" id="UP000031512">
    <property type="component" value="Unassembled WGS sequence"/>
</dbReference>
<evidence type="ECO:0000313" key="3">
    <source>
        <dbReference type="Proteomes" id="UP000031512"/>
    </source>
</evidence>
<dbReference type="VEuPathDB" id="PiroplasmaDB:BEWA_049670"/>
<protein>
    <submittedName>
        <fullName evidence="2">Uncharacterized protein</fullName>
    </submittedName>
</protein>
<keyword evidence="1" id="KW-1133">Transmembrane helix</keyword>
<accession>L1LB47</accession>
<sequence>MYVDEGTIDIKKGLWTNKVKIDWNCHYYYYYINNSITRIEEKDDYPEIGFKRYIHTPDWSDDYVYKINSIVYGDAVQTGFIGDLSIYNHLEVYYLACDENNTTPLLIKLCKVDSAGKEEKEGDYYKIKEENLWDKIPETACKKNSELLHEIVENLVSYPLTLSLSSTKDYYINGSLDGPAWLPKVTVVDESPYFSFKCFRKFRHLIQDHRMNIEYIKHGDKYQCLKGTNVFSKEHDIKVYYWVNDKKFENPLMIAFDYINYVPGNGDRWEPDLTARGEILDALDRANCRKNDAHLLDITKKSNYPCSSCNSKTIRVNKHHYSSGSSSYTEYTFSVDGGIIGRISEHGTDQFITAFNHDITEISAYYFNGTVALLKIVSSCKNRWYKQNSQTGNRWKRLTRNLPTEGYDYSILTVLENVRNEDLGAVEDLEMQSLDAYEYEEAEVCKHHTLHSKVIVAAAISVVVLLYAASKCYLLFENPLRDVAFRGVHVIKRLMR</sequence>
<evidence type="ECO:0000256" key="1">
    <source>
        <dbReference type="SAM" id="Phobius"/>
    </source>
</evidence>
<organism evidence="2 3">
    <name type="scientific">Theileria equi strain WA</name>
    <dbReference type="NCBI Taxonomy" id="1537102"/>
    <lineage>
        <taxon>Eukaryota</taxon>
        <taxon>Sar</taxon>
        <taxon>Alveolata</taxon>
        <taxon>Apicomplexa</taxon>
        <taxon>Aconoidasida</taxon>
        <taxon>Piroplasmida</taxon>
        <taxon>Theileriidae</taxon>
        <taxon>Theileria</taxon>
    </lineage>
</organism>
<comment type="caution">
    <text evidence="2">The sequence shown here is derived from an EMBL/GenBank/DDBJ whole genome shotgun (WGS) entry which is preliminary data.</text>
</comment>
<proteinExistence type="predicted"/>
<keyword evidence="3" id="KW-1185">Reference proteome</keyword>
<gene>
    <name evidence="2" type="ORF">BEWA_049670</name>
</gene>
<evidence type="ECO:0000313" key="2">
    <source>
        <dbReference type="EMBL" id="EKX72500.1"/>
    </source>
</evidence>
<dbReference type="AlphaFoldDB" id="L1LB47"/>
<dbReference type="KEGG" id="beq:BEWA_049670"/>
<name>L1LB47_THEEQ</name>
<dbReference type="GeneID" id="15805157"/>
<reference evidence="2 3" key="1">
    <citation type="journal article" date="2012" name="BMC Genomics">
        <title>Comparative genomic analysis and phylogenetic position of Theileria equi.</title>
        <authorList>
            <person name="Kappmeyer L.S."/>
            <person name="Thiagarajan M."/>
            <person name="Herndon D.R."/>
            <person name="Ramsay J.D."/>
            <person name="Caler E."/>
            <person name="Djikeng A."/>
            <person name="Gillespie J.J."/>
            <person name="Lau A.O."/>
            <person name="Roalson E.H."/>
            <person name="Silva J.C."/>
            <person name="Silva M.G."/>
            <person name="Suarez C.E."/>
            <person name="Ueti M.W."/>
            <person name="Nene V.M."/>
            <person name="Mealey R.H."/>
            <person name="Knowles D.P."/>
            <person name="Brayton K.A."/>
        </authorList>
    </citation>
    <scope>NUCLEOTIDE SEQUENCE [LARGE SCALE GENOMIC DNA]</scope>
    <source>
        <strain evidence="2 3">WA</strain>
    </source>
</reference>
<feature type="transmembrane region" description="Helical" evidence="1">
    <location>
        <begin position="454"/>
        <end position="476"/>
    </location>
</feature>
<dbReference type="RefSeq" id="XP_004831952.1">
    <property type="nucleotide sequence ID" value="XM_004831895.1"/>
</dbReference>
<keyword evidence="1" id="KW-0812">Transmembrane</keyword>